<protein>
    <submittedName>
        <fullName evidence="8">CDP-glycerol glycerophosphotransferase family protein</fullName>
    </submittedName>
</protein>
<evidence type="ECO:0000256" key="4">
    <source>
        <dbReference type="ARBA" id="ARBA00022679"/>
    </source>
</evidence>
<keyword evidence="4" id="KW-0808">Transferase</keyword>
<dbReference type="InterPro" id="IPR029044">
    <property type="entry name" value="Nucleotide-diphossugar_trans"/>
</dbReference>
<dbReference type="InterPro" id="IPR043148">
    <property type="entry name" value="TagF_C"/>
</dbReference>
<evidence type="ECO:0000256" key="5">
    <source>
        <dbReference type="ARBA" id="ARBA00022944"/>
    </source>
</evidence>
<reference evidence="8 9" key="1">
    <citation type="submission" date="2024-09" db="EMBL/GenBank/DDBJ databases">
        <authorList>
            <person name="Lee S.D."/>
        </authorList>
    </citation>
    <scope>NUCLEOTIDE SEQUENCE [LARGE SCALE GENOMIC DNA]</scope>
    <source>
        <strain evidence="8 9">N1-5</strain>
    </source>
</reference>
<dbReference type="InterPro" id="IPR007554">
    <property type="entry name" value="Glycerophosphate_synth"/>
</dbReference>
<dbReference type="EMBL" id="JBHEZZ010000014">
    <property type="protein sequence ID" value="MFC1404373.1"/>
    <property type="molecule type" value="Genomic_DNA"/>
</dbReference>
<evidence type="ECO:0000256" key="3">
    <source>
        <dbReference type="ARBA" id="ARBA00022475"/>
    </source>
</evidence>
<organism evidence="8 9">
    <name type="scientific">Streptacidiphilus cavernicola</name>
    <dbReference type="NCBI Taxonomy" id="3342716"/>
    <lineage>
        <taxon>Bacteria</taxon>
        <taxon>Bacillati</taxon>
        <taxon>Actinomycetota</taxon>
        <taxon>Actinomycetes</taxon>
        <taxon>Kitasatosporales</taxon>
        <taxon>Streptomycetaceae</taxon>
        <taxon>Streptacidiphilus</taxon>
    </lineage>
</organism>
<dbReference type="InterPro" id="IPR043149">
    <property type="entry name" value="TagF_N"/>
</dbReference>
<keyword evidence="9" id="KW-1185">Reference proteome</keyword>
<dbReference type="Gene3D" id="3.40.50.12580">
    <property type="match status" value="1"/>
</dbReference>
<evidence type="ECO:0000256" key="6">
    <source>
        <dbReference type="ARBA" id="ARBA00023136"/>
    </source>
</evidence>
<keyword evidence="5" id="KW-0777">Teichoic acid biosynthesis</keyword>
<dbReference type="SUPFAM" id="SSF53756">
    <property type="entry name" value="UDP-Glycosyltransferase/glycogen phosphorylase"/>
    <property type="match status" value="1"/>
</dbReference>
<dbReference type="Gene3D" id="3.90.550.10">
    <property type="entry name" value="Spore Coat Polysaccharide Biosynthesis Protein SpsA, Chain A"/>
    <property type="match status" value="1"/>
</dbReference>
<comment type="subcellular location">
    <subcellularLocation>
        <location evidence="1">Cell membrane</location>
        <topology evidence="1">Peripheral membrane protein</topology>
    </subcellularLocation>
</comment>
<gene>
    <name evidence="8" type="ORF">ACEZDJ_24055</name>
</gene>
<dbReference type="Gene3D" id="3.40.50.11820">
    <property type="match status" value="1"/>
</dbReference>
<proteinExistence type="inferred from homology"/>
<dbReference type="CDD" id="cd00761">
    <property type="entry name" value="Glyco_tranf_GTA_type"/>
    <property type="match status" value="1"/>
</dbReference>
<dbReference type="SUPFAM" id="SSF53448">
    <property type="entry name" value="Nucleotide-diphospho-sugar transferases"/>
    <property type="match status" value="1"/>
</dbReference>
<dbReference type="Pfam" id="PF00535">
    <property type="entry name" value="Glycos_transf_2"/>
    <property type="match status" value="1"/>
</dbReference>
<evidence type="ECO:0000313" key="8">
    <source>
        <dbReference type="EMBL" id="MFC1404373.1"/>
    </source>
</evidence>
<comment type="similarity">
    <text evidence="2">Belongs to the CDP-glycerol glycerophosphotransferase family.</text>
</comment>
<comment type="caution">
    <text evidence="8">The sequence shown here is derived from an EMBL/GenBank/DDBJ whole genome shotgun (WGS) entry which is preliminary data.</text>
</comment>
<feature type="domain" description="Glycosyltransferase 2-like" evidence="7">
    <location>
        <begin position="6"/>
        <end position="168"/>
    </location>
</feature>
<keyword evidence="6" id="KW-0472">Membrane</keyword>
<dbReference type="PANTHER" id="PTHR22916:SF3">
    <property type="entry name" value="UDP-GLCNAC:BETAGAL BETA-1,3-N-ACETYLGLUCOSAMINYLTRANSFERASE-LIKE PROTEIN 1"/>
    <property type="match status" value="1"/>
</dbReference>
<dbReference type="InterPro" id="IPR001173">
    <property type="entry name" value="Glyco_trans_2-like"/>
</dbReference>
<dbReference type="PANTHER" id="PTHR22916">
    <property type="entry name" value="GLYCOSYLTRANSFERASE"/>
    <property type="match status" value="1"/>
</dbReference>
<accession>A0ABV6USC7</accession>
<evidence type="ECO:0000256" key="2">
    <source>
        <dbReference type="ARBA" id="ARBA00010488"/>
    </source>
</evidence>
<dbReference type="Pfam" id="PF04464">
    <property type="entry name" value="Glyphos_transf"/>
    <property type="match status" value="1"/>
</dbReference>
<name>A0ABV6USC7_9ACTN</name>
<evidence type="ECO:0000256" key="1">
    <source>
        <dbReference type="ARBA" id="ARBA00004202"/>
    </source>
</evidence>
<evidence type="ECO:0000259" key="7">
    <source>
        <dbReference type="Pfam" id="PF00535"/>
    </source>
</evidence>
<sequence length="1179" mass="129891">MSPQLSVIVPVFNVRDYLADCLDSIAAQTMADLEVVLVDDGSTDGSTAIAERYAAADPRFRLVRKENGGLGSARNLGVRSVHPDSRYLGFVDSDDVLPRGAYQYLYEALEQSGSDLATGNVYRLQADRRVQNHQHANLRKTVLGTHVSREPWLLTDRIACNKLFRREFWDRHRLAFPEGVLYEDISLTVPAHFLAEAVDVVHRHVYYWRIRSGSITQRSAEAQGARDRIEAVNRTSRFLAERSPGHQRAFEQQTLSYDFRFLMDAFPQAGEEYRDAVVEGAAAFAERLDPEAFDGLPVDLRAKWELIRGRRTAELLDLMLLEQRSRNGFEVAGTVRRRAVYRTGSGEPIALPARAAALRPDELPLQARLEEVRWTPEGRLELHGCAYVDNLPAGSALGSLRTAVLTGPDRRRTLLPLRARLSVAAGRGSRQELHDHGGAGFLLSVDPERLKRGGRWRAGTWMLRIVLGRPGLLRHSPLRAAGGNTDFTRIRPLDPDTLLRIGFDKGALTLRVEEVQARIDGHRLVDGRLEITGRVRGQHRPVSLTVHQKNSSEQVEAPVVSGEAEAGWRPFTAALPLDAIAAVPPATEDGPRELAPRSVDGWWSRLVTEDGAQLVVTALPELPARSYPLPPGPAGPDPRLGDELRLLAGTEGQLVLERTRRPTADRIAWTPEGRLEIAGTLPGDAGPMELVLRHSGLHQEVSAPLEHTDGSFTASLDPAAHPGLGGAHPLREGHWYGFLRRPGADSRDGELSLRLATAVQTALPLDRPGAAGRPFAVIACYRDMFVLNSGAAPGFEGQSPYRARQLARQAYPAARRLPLREAVLYSSFDGRQYGDAPRAVHEELLGRGRELQHLWTVDDEQVVLPPSARAVALGGPQWHEALATCRYLVTNTQLPPWFRRREGQTVVQCGTGVPVKRTGLQLRGSVYADHSRLADLAEQAAQWSLLLAPNRSGAAALGRAWDYRGEILSDCSPRTDLLHAEDREKLAEALRHRLDLPEDRRTVLFAPTFRDHRAVSGRPPRYDFAPGLDLTGFAESLGDGHRVLVRRHPDTVASFPIGGAVTDVSGYPDALELLLVADVLVTDYSSLAVDFCRTGRPVLFFTPDLDQYRDSVRGLEIDLPRHAPGPLLETQDALVQAVLDLDAVAAAHAERYAGFREAHCGALDAEGARRAVDRMLTLG</sequence>
<dbReference type="Proteomes" id="UP001592528">
    <property type="component" value="Unassembled WGS sequence"/>
</dbReference>
<dbReference type="RefSeq" id="WP_030265372.1">
    <property type="nucleotide sequence ID" value="NZ_JBHEZZ010000014.1"/>
</dbReference>
<evidence type="ECO:0000313" key="9">
    <source>
        <dbReference type="Proteomes" id="UP001592528"/>
    </source>
</evidence>
<keyword evidence="3" id="KW-1003">Cell membrane</keyword>